<dbReference type="InterPro" id="IPR020568">
    <property type="entry name" value="Ribosomal_Su5_D2-typ_SF"/>
</dbReference>
<sequence length="277" mass="32253">MTDTERQEEEVEVLMNIVEDGMFSADIMQNAVTKEREYWLKFVFNNITFVVILPSDYPSRSPPRLVPSSKHLKYLNESDFDAIDMELRARHQSAQDVIMFDWYQWTQEYLENHQKLQTPTPTDNQPRTITPPPVSEPDRHIEIHRGPELLDRKSKFVCFVAKCQTQSDVDWFYEELHTDKKVAKATHNVLAYRLVDPKIESYNDDGEDGAGGTLLDLLQKLQLWDVAVCVSRWFGGILLYSDRFKDFQVVTRNALEEFGFLNQEQAQSGKKKGGKKR</sequence>
<evidence type="ECO:0000313" key="10">
    <source>
        <dbReference type="Proteomes" id="UP001281761"/>
    </source>
</evidence>
<dbReference type="Gene3D" id="3.10.110.10">
    <property type="entry name" value="Ubiquitin Conjugating Enzyme"/>
    <property type="match status" value="1"/>
</dbReference>
<dbReference type="InterPro" id="IPR036956">
    <property type="entry name" value="Impact_N_sf"/>
</dbReference>
<keyword evidence="10" id="KW-1185">Reference proteome</keyword>
<evidence type="ECO:0000256" key="3">
    <source>
        <dbReference type="ARBA" id="ARBA00022490"/>
    </source>
</evidence>
<protein>
    <recommendedName>
        <fullName evidence="8">RWD domain-containing protein</fullName>
    </recommendedName>
</protein>
<evidence type="ECO:0000256" key="7">
    <source>
        <dbReference type="SAM" id="MobiDB-lite"/>
    </source>
</evidence>
<proteinExistence type="inferred from homology"/>
<keyword evidence="6" id="KW-0346">Stress response</keyword>
<accession>A0ABQ9XRF2</accession>
<feature type="compositionally biased region" description="Polar residues" evidence="7">
    <location>
        <begin position="116"/>
        <end position="128"/>
    </location>
</feature>
<evidence type="ECO:0000313" key="9">
    <source>
        <dbReference type="EMBL" id="KAK2954269.1"/>
    </source>
</evidence>
<dbReference type="Proteomes" id="UP001281761">
    <property type="component" value="Unassembled WGS sequence"/>
</dbReference>
<dbReference type="InterPro" id="IPR016135">
    <property type="entry name" value="UBQ-conjugating_enzyme/RWD"/>
</dbReference>
<keyword evidence="5" id="KW-0810">Translation regulation</keyword>
<evidence type="ECO:0000256" key="6">
    <source>
        <dbReference type="ARBA" id="ARBA00023016"/>
    </source>
</evidence>
<evidence type="ECO:0000256" key="4">
    <source>
        <dbReference type="ARBA" id="ARBA00022491"/>
    </source>
</evidence>
<dbReference type="SUPFAM" id="SSF54211">
    <property type="entry name" value="Ribosomal protein S5 domain 2-like"/>
    <property type="match status" value="1"/>
</dbReference>
<dbReference type="PANTHER" id="PTHR16301:SF25">
    <property type="entry name" value="PROTEIN IMPACT"/>
    <property type="match status" value="1"/>
</dbReference>
<dbReference type="Pfam" id="PF01205">
    <property type="entry name" value="Impact_N"/>
    <property type="match status" value="1"/>
</dbReference>
<dbReference type="Pfam" id="PF05773">
    <property type="entry name" value="RWD"/>
    <property type="match status" value="1"/>
</dbReference>
<comment type="caution">
    <text evidence="9">The sequence shown here is derived from an EMBL/GenBank/DDBJ whole genome shotgun (WGS) entry which is preliminary data.</text>
</comment>
<feature type="region of interest" description="Disordered" evidence="7">
    <location>
        <begin position="116"/>
        <end position="140"/>
    </location>
</feature>
<dbReference type="PROSITE" id="PS50908">
    <property type="entry name" value="RWD"/>
    <property type="match status" value="1"/>
</dbReference>
<dbReference type="Gene3D" id="3.30.230.30">
    <property type="entry name" value="Impact, N-terminal domain"/>
    <property type="match status" value="1"/>
</dbReference>
<comment type="similarity">
    <text evidence="2">Belongs to the IMPACT family.</text>
</comment>
<dbReference type="InterPro" id="IPR023582">
    <property type="entry name" value="Impact"/>
</dbReference>
<keyword evidence="3" id="KW-0963">Cytoplasm</keyword>
<gene>
    <name evidence="9" type="ORF">BLNAU_10768</name>
</gene>
<evidence type="ECO:0000259" key="8">
    <source>
        <dbReference type="PROSITE" id="PS50908"/>
    </source>
</evidence>
<name>A0ABQ9XRF2_9EUKA</name>
<dbReference type="InterPro" id="IPR006575">
    <property type="entry name" value="RWD_dom"/>
</dbReference>
<reference evidence="9 10" key="1">
    <citation type="journal article" date="2022" name="bioRxiv">
        <title>Genomics of Preaxostyla Flagellates Illuminates Evolutionary Transitions and the Path Towards Mitochondrial Loss.</title>
        <authorList>
            <person name="Novak L.V.F."/>
            <person name="Treitli S.C."/>
            <person name="Pyrih J."/>
            <person name="Halakuc P."/>
            <person name="Pipaliya S.V."/>
            <person name="Vacek V."/>
            <person name="Brzon O."/>
            <person name="Soukal P."/>
            <person name="Eme L."/>
            <person name="Dacks J.B."/>
            <person name="Karnkowska A."/>
            <person name="Elias M."/>
            <person name="Hampl V."/>
        </authorList>
    </citation>
    <scope>NUCLEOTIDE SEQUENCE [LARGE SCALE GENOMIC DNA]</scope>
    <source>
        <strain evidence="9">NAU3</strain>
        <tissue evidence="9">Gut</tissue>
    </source>
</reference>
<dbReference type="EMBL" id="JARBJD010000080">
    <property type="protein sequence ID" value="KAK2954269.1"/>
    <property type="molecule type" value="Genomic_DNA"/>
</dbReference>
<evidence type="ECO:0000256" key="1">
    <source>
        <dbReference type="ARBA" id="ARBA00004496"/>
    </source>
</evidence>
<evidence type="ECO:0000256" key="5">
    <source>
        <dbReference type="ARBA" id="ARBA00022845"/>
    </source>
</evidence>
<dbReference type="SUPFAM" id="SSF54495">
    <property type="entry name" value="UBC-like"/>
    <property type="match status" value="1"/>
</dbReference>
<dbReference type="PANTHER" id="PTHR16301">
    <property type="entry name" value="IMPACT-RELATED"/>
    <property type="match status" value="1"/>
</dbReference>
<keyword evidence="4" id="KW-0678">Repressor</keyword>
<comment type="subcellular location">
    <subcellularLocation>
        <location evidence="1">Cytoplasm</location>
    </subcellularLocation>
</comment>
<feature type="domain" description="RWD" evidence="8">
    <location>
        <begin position="9"/>
        <end position="113"/>
    </location>
</feature>
<dbReference type="InterPro" id="IPR001498">
    <property type="entry name" value="Impact_N"/>
</dbReference>
<evidence type="ECO:0000256" key="2">
    <source>
        <dbReference type="ARBA" id="ARBA00007665"/>
    </source>
</evidence>
<organism evidence="9 10">
    <name type="scientific">Blattamonas nauphoetae</name>
    <dbReference type="NCBI Taxonomy" id="2049346"/>
    <lineage>
        <taxon>Eukaryota</taxon>
        <taxon>Metamonada</taxon>
        <taxon>Preaxostyla</taxon>
        <taxon>Oxymonadida</taxon>
        <taxon>Blattamonas</taxon>
    </lineage>
</organism>